<feature type="region of interest" description="Disordered" evidence="1">
    <location>
        <begin position="1"/>
        <end position="175"/>
    </location>
</feature>
<dbReference type="InterPro" id="IPR045255">
    <property type="entry name" value="RanBP1-like"/>
</dbReference>
<evidence type="ECO:0000313" key="4">
    <source>
        <dbReference type="RefSeq" id="XP_030987115.1"/>
    </source>
</evidence>
<evidence type="ECO:0000259" key="2">
    <source>
        <dbReference type="PROSITE" id="PS50196"/>
    </source>
</evidence>
<feature type="compositionally biased region" description="Basic and acidic residues" evidence="1">
    <location>
        <begin position="138"/>
        <end position="153"/>
    </location>
</feature>
<keyword evidence="3" id="KW-1185">Reference proteome</keyword>
<feature type="compositionally biased region" description="Low complexity" evidence="1">
    <location>
        <begin position="218"/>
        <end position="240"/>
    </location>
</feature>
<gene>
    <name evidence="4" type="ORF">PgNI_01811</name>
</gene>
<organism evidence="3 4">
    <name type="scientific">Pyricularia grisea</name>
    <name type="common">Crabgrass-specific blast fungus</name>
    <name type="synonym">Magnaporthe grisea</name>
    <dbReference type="NCBI Taxonomy" id="148305"/>
    <lineage>
        <taxon>Eukaryota</taxon>
        <taxon>Fungi</taxon>
        <taxon>Dikarya</taxon>
        <taxon>Ascomycota</taxon>
        <taxon>Pezizomycotina</taxon>
        <taxon>Sordariomycetes</taxon>
        <taxon>Sordariomycetidae</taxon>
        <taxon>Magnaporthales</taxon>
        <taxon>Pyriculariaceae</taxon>
        <taxon>Pyricularia</taxon>
    </lineage>
</organism>
<protein>
    <recommendedName>
        <fullName evidence="2">RanBD1 domain-containing protein</fullName>
    </recommendedName>
</protein>
<feature type="compositionally biased region" description="Low complexity" evidence="1">
    <location>
        <begin position="250"/>
        <end position="270"/>
    </location>
</feature>
<dbReference type="GeneID" id="41956795"/>
<dbReference type="InterPro" id="IPR011993">
    <property type="entry name" value="PH-like_dom_sf"/>
</dbReference>
<feature type="compositionally biased region" description="Basic and acidic residues" evidence="1">
    <location>
        <begin position="81"/>
        <end position="91"/>
    </location>
</feature>
<feature type="compositionally biased region" description="Acidic residues" evidence="1">
    <location>
        <begin position="315"/>
        <end position="341"/>
    </location>
</feature>
<dbReference type="SMART" id="SM00160">
    <property type="entry name" value="RanBD"/>
    <property type="match status" value="1"/>
</dbReference>
<dbReference type="Gene3D" id="2.30.29.30">
    <property type="entry name" value="Pleckstrin-homology domain (PH domain)/Phosphotyrosine-binding domain (PTB)"/>
    <property type="match status" value="1"/>
</dbReference>
<dbReference type="Proteomes" id="UP000515153">
    <property type="component" value="Unplaced"/>
</dbReference>
<dbReference type="AlphaFoldDB" id="A0A6P8BIT8"/>
<feature type="domain" description="RanBD1" evidence="2">
    <location>
        <begin position="351"/>
        <end position="464"/>
    </location>
</feature>
<name>A0A6P8BIT8_PYRGI</name>
<feature type="compositionally biased region" description="Basic and acidic residues" evidence="1">
    <location>
        <begin position="104"/>
        <end position="122"/>
    </location>
</feature>
<dbReference type="InterPro" id="IPR000156">
    <property type="entry name" value="Ran_bind_dom"/>
</dbReference>
<dbReference type="SUPFAM" id="SSF50729">
    <property type="entry name" value="PH domain-like"/>
    <property type="match status" value="1"/>
</dbReference>
<proteinExistence type="predicted"/>
<dbReference type="RefSeq" id="XP_030987115.1">
    <property type="nucleotide sequence ID" value="XM_031121883.1"/>
</dbReference>
<dbReference type="PANTHER" id="PTHR23138">
    <property type="entry name" value="RAN BINDING PROTEIN"/>
    <property type="match status" value="1"/>
</dbReference>
<feature type="region of interest" description="Disordered" evidence="1">
    <location>
        <begin position="293"/>
        <end position="367"/>
    </location>
</feature>
<sequence length="514" mass="52971">MADDTPLTSRAISQAGSPKEDAETKATREELKQTAISEKPAAAEQEGQMAKAPKLSAVDTTKPTDDTLKEQVSSPKKKRAHDQLDENHEPSSSESAGSLSPKDGANRTDRLEPEKKRARDELAEAEAEDEAGTATTESNKKTAESTDTNKPKDPPLSASLQKPTSGKDDAAPSTTSAAAFAKSGFAKLSGAASPFGTLGATGGASPFGALGSSGKPVSGFGSLSSSASPSPFGALGASSGTIPAPPKLTFGPPSDGSGSASPFASLNGGASKPFGSAFGSGFGGGLGASKLTSFAKPGGVLKDDKPARPFGAPESDNEASQDGESDTETGDDGVAPEESESEEKAKDEEGEADQTKPASAEEVVVDDGEAGEATIFLARAKVYHLDKESGAWKERGAGILKVNVPEATIDFDQSGAALTASFDASMLDSGDSDSKTPKVVRLIMRQDHTLRVVINTAVLAGTEFVRREMMKAVGFLFTALEGPDAHPVTLQIKVCVMISYIHAKEAFSHVFFLL</sequence>
<dbReference type="PROSITE" id="PS50196">
    <property type="entry name" value="RANBD1"/>
    <property type="match status" value="1"/>
</dbReference>
<accession>A0A6P8BIT8</accession>
<dbReference type="Pfam" id="PF00638">
    <property type="entry name" value="Ran_BP1"/>
    <property type="match status" value="1"/>
</dbReference>
<feature type="compositionally biased region" description="Polar residues" evidence="1">
    <location>
        <begin position="1"/>
        <end position="16"/>
    </location>
</feature>
<reference evidence="4" key="3">
    <citation type="submission" date="2025-08" db="UniProtKB">
        <authorList>
            <consortium name="RefSeq"/>
        </authorList>
    </citation>
    <scope>IDENTIFICATION</scope>
    <source>
        <strain evidence="4">NI907</strain>
    </source>
</reference>
<reference evidence="4" key="1">
    <citation type="journal article" date="2019" name="Mol. Biol. Evol.">
        <title>Blast fungal genomes show frequent chromosomal changes, gene gains and losses, and effector gene turnover.</title>
        <authorList>
            <person name="Gomez Luciano L.B."/>
            <person name="Jason Tsai I."/>
            <person name="Chuma I."/>
            <person name="Tosa Y."/>
            <person name="Chen Y.H."/>
            <person name="Li J.Y."/>
            <person name="Li M.Y."/>
            <person name="Jade Lu M.Y."/>
            <person name="Nakayashiki H."/>
            <person name="Li W.H."/>
        </authorList>
    </citation>
    <scope>NUCLEOTIDE SEQUENCE</scope>
    <source>
        <strain evidence="4">NI907</strain>
    </source>
</reference>
<evidence type="ECO:0000313" key="3">
    <source>
        <dbReference type="Proteomes" id="UP000515153"/>
    </source>
</evidence>
<dbReference type="KEGG" id="pgri:PgNI_01811"/>
<feature type="region of interest" description="Disordered" evidence="1">
    <location>
        <begin position="191"/>
        <end position="270"/>
    </location>
</feature>
<evidence type="ECO:0000256" key="1">
    <source>
        <dbReference type="SAM" id="MobiDB-lite"/>
    </source>
</evidence>
<reference evidence="4" key="2">
    <citation type="submission" date="2019-10" db="EMBL/GenBank/DDBJ databases">
        <authorList>
            <consortium name="NCBI Genome Project"/>
        </authorList>
    </citation>
    <scope>NUCLEOTIDE SEQUENCE</scope>
    <source>
        <strain evidence="4">NI907</strain>
    </source>
</reference>
<feature type="compositionally biased region" description="Basic and acidic residues" evidence="1">
    <location>
        <begin position="18"/>
        <end position="32"/>
    </location>
</feature>